<dbReference type="AlphaFoldDB" id="A0ABD1HR40"/>
<evidence type="ECO:0000256" key="1">
    <source>
        <dbReference type="SAM" id="MobiDB-lite"/>
    </source>
</evidence>
<evidence type="ECO:0000313" key="2">
    <source>
        <dbReference type="EMBL" id="KAL1557663.1"/>
    </source>
</evidence>
<sequence length="131" mass="13917">MENGVIEFDVGLGGGDDGIDIEPPNDDGDMPDGSSNDANSLGSGSGETSFSVGVYIPEGDLDLEPSRIGFQANQCTAEMPGSSAQQLSEDDMDQKINELSADLERVNRKCEFASIGKESVDLLWERDPATK</sequence>
<gene>
    <name evidence="2" type="ORF">AAHA92_08215</name>
</gene>
<reference evidence="2 3" key="1">
    <citation type="submission" date="2024-06" db="EMBL/GenBank/DDBJ databases">
        <title>A chromosome level genome sequence of Diviner's sage (Salvia divinorum).</title>
        <authorList>
            <person name="Ford S.A."/>
            <person name="Ro D.-K."/>
            <person name="Ness R.W."/>
            <person name="Phillips M.A."/>
        </authorList>
    </citation>
    <scope>NUCLEOTIDE SEQUENCE [LARGE SCALE GENOMIC DNA]</scope>
    <source>
        <strain evidence="2">SAF-2024a</strain>
        <tissue evidence="2">Leaf</tissue>
    </source>
</reference>
<organism evidence="2 3">
    <name type="scientific">Salvia divinorum</name>
    <name type="common">Maria pastora</name>
    <name type="synonym">Diviner's sage</name>
    <dbReference type="NCBI Taxonomy" id="28513"/>
    <lineage>
        <taxon>Eukaryota</taxon>
        <taxon>Viridiplantae</taxon>
        <taxon>Streptophyta</taxon>
        <taxon>Embryophyta</taxon>
        <taxon>Tracheophyta</taxon>
        <taxon>Spermatophyta</taxon>
        <taxon>Magnoliopsida</taxon>
        <taxon>eudicotyledons</taxon>
        <taxon>Gunneridae</taxon>
        <taxon>Pentapetalae</taxon>
        <taxon>asterids</taxon>
        <taxon>lamiids</taxon>
        <taxon>Lamiales</taxon>
        <taxon>Lamiaceae</taxon>
        <taxon>Nepetoideae</taxon>
        <taxon>Mentheae</taxon>
        <taxon>Salviinae</taxon>
        <taxon>Salvia</taxon>
        <taxon>Salvia subgen. Calosphace</taxon>
    </lineage>
</organism>
<feature type="region of interest" description="Disordered" evidence="1">
    <location>
        <begin position="1"/>
        <end position="52"/>
    </location>
</feature>
<protein>
    <submittedName>
        <fullName evidence="2">Protein FAR1-RELATED SEQUENCE 5-like</fullName>
    </submittedName>
</protein>
<proteinExistence type="predicted"/>
<keyword evidence="3" id="KW-1185">Reference proteome</keyword>
<dbReference type="Proteomes" id="UP001567538">
    <property type="component" value="Unassembled WGS sequence"/>
</dbReference>
<feature type="compositionally biased region" description="Acidic residues" evidence="1">
    <location>
        <begin position="17"/>
        <end position="30"/>
    </location>
</feature>
<name>A0ABD1HR40_SALDI</name>
<accession>A0ABD1HR40</accession>
<feature type="compositionally biased region" description="Polar residues" evidence="1">
    <location>
        <begin position="33"/>
        <end position="51"/>
    </location>
</feature>
<evidence type="ECO:0000313" key="3">
    <source>
        <dbReference type="Proteomes" id="UP001567538"/>
    </source>
</evidence>
<dbReference type="EMBL" id="JBEAFC010000004">
    <property type="protein sequence ID" value="KAL1557663.1"/>
    <property type="molecule type" value="Genomic_DNA"/>
</dbReference>
<comment type="caution">
    <text evidence="2">The sequence shown here is derived from an EMBL/GenBank/DDBJ whole genome shotgun (WGS) entry which is preliminary data.</text>
</comment>